<keyword evidence="2 5" id="KW-0479">Metal-binding</keyword>
<keyword evidence="9" id="KW-1185">Reference proteome</keyword>
<dbReference type="InterPro" id="IPR001128">
    <property type="entry name" value="Cyt_P450"/>
</dbReference>
<dbReference type="GO" id="GO:0016705">
    <property type="term" value="F:oxidoreductase activity, acting on paired donors, with incorporation or reduction of molecular oxygen"/>
    <property type="evidence" value="ECO:0007669"/>
    <property type="project" value="InterPro"/>
</dbReference>
<dbReference type="InParanoid" id="Q2GZ04"/>
<dbReference type="VEuPathDB" id="FungiDB:CHGG_05242"/>
<keyword evidence="6" id="KW-0503">Monooxygenase</keyword>
<evidence type="ECO:0000256" key="1">
    <source>
        <dbReference type="ARBA" id="ARBA00010617"/>
    </source>
</evidence>
<dbReference type="SUPFAM" id="SSF48264">
    <property type="entry name" value="Cytochrome P450"/>
    <property type="match status" value="1"/>
</dbReference>
<evidence type="ECO:0000256" key="4">
    <source>
        <dbReference type="ARBA" id="ARBA00023004"/>
    </source>
</evidence>
<reference evidence="9" key="1">
    <citation type="journal article" date="2015" name="Genome Announc.">
        <title>Draft genome sequence of the cellulolytic fungus Chaetomium globosum.</title>
        <authorList>
            <person name="Cuomo C.A."/>
            <person name="Untereiner W.A."/>
            <person name="Ma L.-J."/>
            <person name="Grabherr M."/>
            <person name="Birren B.W."/>
        </authorList>
    </citation>
    <scope>NUCLEOTIDE SEQUENCE [LARGE SCALE GENOMIC DNA]</scope>
    <source>
        <strain evidence="9">ATCC 6205 / CBS 148.51 / DSM 1962 / NBRC 6347 / NRRL 1970</strain>
    </source>
</reference>
<dbReference type="Pfam" id="PF00067">
    <property type="entry name" value="p450"/>
    <property type="match status" value="2"/>
</dbReference>
<evidence type="ECO:0000256" key="3">
    <source>
        <dbReference type="ARBA" id="ARBA00023002"/>
    </source>
</evidence>
<accession>Q2GZ04</accession>
<dbReference type="OrthoDB" id="1470350at2759"/>
<evidence type="ECO:0000313" key="8">
    <source>
        <dbReference type="EMBL" id="EAQ88623.1"/>
    </source>
</evidence>
<feature type="binding site" description="axial binding residue" evidence="5">
    <location>
        <position position="415"/>
    </location>
    <ligand>
        <name>heme</name>
        <dbReference type="ChEBI" id="CHEBI:30413"/>
    </ligand>
    <ligandPart>
        <name>Fe</name>
        <dbReference type="ChEBI" id="CHEBI:18248"/>
    </ligandPart>
</feature>
<sequence>MFGLTALSIGLAVALSYLVLEFPRVNNSDPAPTNTGSVLTTNQLHQSWRLWSYHSQLPPGPKTLKTGIRKPWLWFLELNKQYGDVVYLQMGPTPTIILGSAQAAWDLLEKRGAIYSSRPRFIMGGELLSNGMRGLMAPYSNFWRRWRKLLHSGFMQRQSETYRPIQALESKVLMHELLTNPKDYRTHLERIPGKYAVERYPALKYIPAMFAPWKAQVLEQRKKDIQMYTGLMNDVKKRLAAGSLPNCFAKHLLDEQENLGMTDLEVAYAAGTPFGAGVETSAGSLASFFLACVKFGDSFIPKAQAELDRVVCGDRLPTFDDLASLEYVRAIVSETLRWRPVAVLGGTPHATTADDVYKGMFIPKGSTIIAPLWSIHLNEEDFPDPHKFQPERFLGEREYPGNLGHSAFGWGRRICPGLHLGSASVAINIARILWAFDVRPALNVKGEVVDVDIFAFSDGFNSSPLPFECSIKPRSERHARVIESEYQEACGELRRYTAAAN</sequence>
<dbReference type="CDD" id="cd11065">
    <property type="entry name" value="CYP64-like"/>
    <property type="match status" value="1"/>
</dbReference>
<dbReference type="AlphaFoldDB" id="Q2GZ04"/>
<proteinExistence type="inferred from homology"/>
<evidence type="ECO:0000256" key="2">
    <source>
        <dbReference type="ARBA" id="ARBA00022723"/>
    </source>
</evidence>
<keyword evidence="3 6" id="KW-0560">Oxidoreductase</keyword>
<dbReference type="GO" id="GO:0005506">
    <property type="term" value="F:iron ion binding"/>
    <property type="evidence" value="ECO:0007669"/>
    <property type="project" value="InterPro"/>
</dbReference>
<dbReference type="InterPro" id="IPR017972">
    <property type="entry name" value="Cyt_P450_CS"/>
</dbReference>
<dbReference type="RefSeq" id="XP_001224456.1">
    <property type="nucleotide sequence ID" value="XM_001224455.1"/>
</dbReference>
<dbReference type="InterPro" id="IPR002401">
    <property type="entry name" value="Cyt_P450_E_grp-I"/>
</dbReference>
<keyword evidence="5 6" id="KW-0349">Heme</keyword>
<dbReference type="Gene3D" id="1.10.630.10">
    <property type="entry name" value="Cytochrome P450"/>
    <property type="match status" value="1"/>
</dbReference>
<gene>
    <name evidence="8" type="ORF">CHGG_05242</name>
</gene>
<evidence type="ECO:0000256" key="6">
    <source>
        <dbReference type="RuleBase" id="RU000461"/>
    </source>
</evidence>
<dbReference type="PROSITE" id="PS00086">
    <property type="entry name" value="CYTOCHROME_P450"/>
    <property type="match status" value="1"/>
</dbReference>
<name>Q2GZ04_CHAGB</name>
<keyword evidence="4 5" id="KW-0408">Iron</keyword>
<protein>
    <recommendedName>
        <fullName evidence="10">Cytochrome P450</fullName>
    </recommendedName>
</protein>
<dbReference type="GeneID" id="4393039"/>
<comment type="cofactor">
    <cofactor evidence="5">
        <name>heme</name>
        <dbReference type="ChEBI" id="CHEBI:30413"/>
    </cofactor>
</comment>
<evidence type="ECO:0000313" key="9">
    <source>
        <dbReference type="Proteomes" id="UP000001056"/>
    </source>
</evidence>
<dbReference type="PANTHER" id="PTHR46300">
    <property type="entry name" value="P450, PUTATIVE (EUROFUNG)-RELATED-RELATED"/>
    <property type="match status" value="1"/>
</dbReference>
<feature type="signal peptide" evidence="7">
    <location>
        <begin position="1"/>
        <end position="16"/>
    </location>
</feature>
<dbReference type="GO" id="GO:0004497">
    <property type="term" value="F:monooxygenase activity"/>
    <property type="evidence" value="ECO:0007669"/>
    <property type="project" value="UniProtKB-KW"/>
</dbReference>
<comment type="similarity">
    <text evidence="1 6">Belongs to the cytochrome P450 family.</text>
</comment>
<dbReference type="EMBL" id="CH408032">
    <property type="protein sequence ID" value="EAQ88623.1"/>
    <property type="molecule type" value="Genomic_DNA"/>
</dbReference>
<evidence type="ECO:0008006" key="10">
    <source>
        <dbReference type="Google" id="ProtNLM"/>
    </source>
</evidence>
<dbReference type="OMA" id="RYGHVWK"/>
<keyword evidence="7" id="KW-0732">Signal</keyword>
<dbReference type="PRINTS" id="PR00463">
    <property type="entry name" value="EP450I"/>
</dbReference>
<dbReference type="InterPro" id="IPR036396">
    <property type="entry name" value="Cyt_P450_sf"/>
</dbReference>
<evidence type="ECO:0000256" key="5">
    <source>
        <dbReference type="PIRSR" id="PIRSR602401-1"/>
    </source>
</evidence>
<evidence type="ECO:0000256" key="7">
    <source>
        <dbReference type="SAM" id="SignalP"/>
    </source>
</evidence>
<dbReference type="HOGENOM" id="CLU_001570_2_1_1"/>
<dbReference type="InterPro" id="IPR050364">
    <property type="entry name" value="Cytochrome_P450_fung"/>
</dbReference>
<dbReference type="GO" id="GO:0020037">
    <property type="term" value="F:heme binding"/>
    <property type="evidence" value="ECO:0007669"/>
    <property type="project" value="InterPro"/>
</dbReference>
<dbReference type="eggNOG" id="KOG0156">
    <property type="taxonomic scope" value="Eukaryota"/>
</dbReference>
<feature type="chain" id="PRO_5004208598" description="Cytochrome P450" evidence="7">
    <location>
        <begin position="17"/>
        <end position="501"/>
    </location>
</feature>
<dbReference type="STRING" id="306901.Q2GZ04"/>
<dbReference type="Proteomes" id="UP000001056">
    <property type="component" value="Unassembled WGS sequence"/>
</dbReference>
<organism evidence="8 9">
    <name type="scientific">Chaetomium globosum (strain ATCC 6205 / CBS 148.51 / DSM 1962 / NBRC 6347 / NRRL 1970)</name>
    <name type="common">Soil fungus</name>
    <dbReference type="NCBI Taxonomy" id="306901"/>
    <lineage>
        <taxon>Eukaryota</taxon>
        <taxon>Fungi</taxon>
        <taxon>Dikarya</taxon>
        <taxon>Ascomycota</taxon>
        <taxon>Pezizomycotina</taxon>
        <taxon>Sordariomycetes</taxon>
        <taxon>Sordariomycetidae</taxon>
        <taxon>Sordariales</taxon>
        <taxon>Chaetomiaceae</taxon>
        <taxon>Chaetomium</taxon>
    </lineage>
</organism>